<dbReference type="InterPro" id="IPR044872">
    <property type="entry name" value="CcmK/CsoS1_BMC"/>
</dbReference>
<dbReference type="RefSeq" id="WP_152947783.1">
    <property type="nucleotide sequence ID" value="NZ_WHYR01000045.1"/>
</dbReference>
<reference evidence="5 6" key="1">
    <citation type="submission" date="2019-10" db="EMBL/GenBank/DDBJ databases">
        <title>Comparative genomics of sulfur disproportionating microorganisms.</title>
        <authorList>
            <person name="Ward L.M."/>
            <person name="Bertran E."/>
            <person name="Johnston D."/>
        </authorList>
    </citation>
    <scope>NUCLEOTIDE SEQUENCE [LARGE SCALE GENOMIC DNA]</scope>
    <source>
        <strain evidence="5 6">DSM 14055</strain>
    </source>
</reference>
<dbReference type="InterPro" id="IPR050575">
    <property type="entry name" value="BMC_shell"/>
</dbReference>
<dbReference type="Gene3D" id="3.30.70.1710">
    <property type="match status" value="2"/>
</dbReference>
<dbReference type="InterPro" id="IPR011238">
    <property type="entry name" value="Micro_shell_prot_PduT"/>
</dbReference>
<dbReference type="PIRSF" id="PIRSF034834">
    <property type="entry name" value="PduT"/>
    <property type="match status" value="1"/>
</dbReference>
<dbReference type="Pfam" id="PF00936">
    <property type="entry name" value="BMC"/>
    <property type="match status" value="2"/>
</dbReference>
<evidence type="ECO:0000256" key="1">
    <source>
        <dbReference type="ARBA" id="ARBA00024322"/>
    </source>
</evidence>
<feature type="domain" description="BMC" evidence="4">
    <location>
        <begin position="97"/>
        <end position="182"/>
    </location>
</feature>
<dbReference type="EMBL" id="WHYR01000045">
    <property type="protein sequence ID" value="MQL53306.1"/>
    <property type="molecule type" value="Genomic_DNA"/>
</dbReference>
<evidence type="ECO:0000256" key="3">
    <source>
        <dbReference type="PROSITE-ProRule" id="PRU01278"/>
    </source>
</evidence>
<dbReference type="OrthoDB" id="9791973at2"/>
<accession>A0A6N7IT60</accession>
<protein>
    <submittedName>
        <fullName evidence="5">BMC domain-containing protein</fullName>
    </submittedName>
</protein>
<dbReference type="PANTHER" id="PTHR33941:SF11">
    <property type="entry name" value="BACTERIAL MICROCOMPARTMENT SHELL PROTEIN PDUJ"/>
    <property type="match status" value="1"/>
</dbReference>
<feature type="domain" description="BMC" evidence="4">
    <location>
        <begin position="4"/>
        <end position="86"/>
    </location>
</feature>
<dbReference type="PROSITE" id="PS51930">
    <property type="entry name" value="BMC_2"/>
    <property type="match status" value="2"/>
</dbReference>
<sequence length="182" mass="18527">MTKALGVVEWQGIARGIAAVDALLKSSPVELVMATPVCPGKFVTMVCGEVSAVRNAVRTAEEFDAGNVVDSLVLGTVHPSVIPALTGTAADPAGRGSLGIIETFACAAAVRAGDAAAKGGQVQLLEIRLARGLGGKSLVFLQGEVAAVQAAVRRATASVEDGLIVGVEVISSPHKALWEKIF</sequence>
<proteinExistence type="inferred from homology"/>
<keyword evidence="2" id="KW-1283">Bacterial microcompartment</keyword>
<dbReference type="CDD" id="cd07053">
    <property type="entry name" value="BMC_PduT_repeat1"/>
    <property type="match status" value="1"/>
</dbReference>
<dbReference type="InterPro" id="IPR000249">
    <property type="entry name" value="BMC_dom"/>
</dbReference>
<dbReference type="SMART" id="SM00877">
    <property type="entry name" value="BMC"/>
    <property type="match status" value="2"/>
</dbReference>
<dbReference type="SUPFAM" id="SSF143414">
    <property type="entry name" value="CcmK-like"/>
    <property type="match status" value="2"/>
</dbReference>
<name>A0A6N7IT60_9FIRM</name>
<keyword evidence="6" id="KW-1185">Reference proteome</keyword>
<gene>
    <name evidence="5" type="ORF">GFC01_13780</name>
</gene>
<comment type="similarity">
    <text evidence="3">Belongs to the bacterial microcompartments protein family.</text>
</comment>
<comment type="subcellular location">
    <subcellularLocation>
        <location evidence="1">Bacterial microcompartment</location>
    </subcellularLocation>
</comment>
<evidence type="ECO:0000313" key="6">
    <source>
        <dbReference type="Proteomes" id="UP000441717"/>
    </source>
</evidence>
<dbReference type="GO" id="GO:0031469">
    <property type="term" value="C:bacterial microcompartment"/>
    <property type="evidence" value="ECO:0007669"/>
    <property type="project" value="UniProtKB-SubCell"/>
</dbReference>
<evidence type="ECO:0000259" key="4">
    <source>
        <dbReference type="PROSITE" id="PS51930"/>
    </source>
</evidence>
<organism evidence="5 6">
    <name type="scientific">Desulfofundulus thermobenzoicus</name>
    <dbReference type="NCBI Taxonomy" id="29376"/>
    <lineage>
        <taxon>Bacteria</taxon>
        <taxon>Bacillati</taxon>
        <taxon>Bacillota</taxon>
        <taxon>Clostridia</taxon>
        <taxon>Eubacteriales</taxon>
        <taxon>Peptococcaceae</taxon>
        <taxon>Desulfofundulus</taxon>
    </lineage>
</organism>
<dbReference type="Proteomes" id="UP000441717">
    <property type="component" value="Unassembled WGS sequence"/>
</dbReference>
<comment type="caution">
    <text evidence="5">The sequence shown here is derived from an EMBL/GenBank/DDBJ whole genome shotgun (WGS) entry which is preliminary data.</text>
</comment>
<dbReference type="AlphaFoldDB" id="A0A6N7IT60"/>
<dbReference type="PANTHER" id="PTHR33941">
    <property type="entry name" value="PROPANEDIOL UTILIZATION PROTEIN PDUA"/>
    <property type="match status" value="1"/>
</dbReference>
<evidence type="ECO:0000313" key="5">
    <source>
        <dbReference type="EMBL" id="MQL53306.1"/>
    </source>
</evidence>
<evidence type="ECO:0000256" key="2">
    <source>
        <dbReference type="ARBA" id="ARBA00024446"/>
    </source>
</evidence>
<dbReference type="InterPro" id="IPR037233">
    <property type="entry name" value="CcmK-like_sf"/>
</dbReference>